<comment type="caution">
    <text evidence="3">The sequence shown here is derived from an EMBL/GenBank/DDBJ whole genome shotgun (WGS) entry which is preliminary data.</text>
</comment>
<organism evidence="3 4">
    <name type="scientific">Roridomyces roridus</name>
    <dbReference type="NCBI Taxonomy" id="1738132"/>
    <lineage>
        <taxon>Eukaryota</taxon>
        <taxon>Fungi</taxon>
        <taxon>Dikarya</taxon>
        <taxon>Basidiomycota</taxon>
        <taxon>Agaricomycotina</taxon>
        <taxon>Agaricomycetes</taxon>
        <taxon>Agaricomycetidae</taxon>
        <taxon>Agaricales</taxon>
        <taxon>Marasmiineae</taxon>
        <taxon>Mycenaceae</taxon>
        <taxon>Roridomyces</taxon>
    </lineage>
</organism>
<accession>A0AAD7C9G5</accession>
<feature type="region of interest" description="Disordered" evidence="1">
    <location>
        <begin position="403"/>
        <end position="439"/>
    </location>
</feature>
<dbReference type="EMBL" id="JARKIF010000004">
    <property type="protein sequence ID" value="KAJ7642172.1"/>
    <property type="molecule type" value="Genomic_DNA"/>
</dbReference>
<evidence type="ECO:0000256" key="2">
    <source>
        <dbReference type="SAM" id="Phobius"/>
    </source>
</evidence>
<feature type="compositionally biased region" description="Polar residues" evidence="1">
    <location>
        <begin position="287"/>
        <end position="308"/>
    </location>
</feature>
<dbReference type="Proteomes" id="UP001221142">
    <property type="component" value="Unassembled WGS sequence"/>
</dbReference>
<dbReference type="AlphaFoldDB" id="A0AAD7C9G5"/>
<keyword evidence="2" id="KW-0812">Transmembrane</keyword>
<keyword evidence="2" id="KW-1133">Transmembrane helix</keyword>
<name>A0AAD7C9G5_9AGAR</name>
<keyword evidence="4" id="KW-1185">Reference proteome</keyword>
<proteinExistence type="predicted"/>
<sequence length="439" mass="46887">MAASDPLRQVIVDDTDPSIGYNAADWFPIDIRTLNNGNFGPVFNATSHATTSSNTKFSFSFNGTSIMVQGNTDVATDPATNSTDPTWQCLVDGEPIPIKTFTDGAESNWPLCSADTLAPEQHILTVQVQSHTKPFFLDGLVYTPVPGAVFPSAVLIYTDGDPALTYSAGQWKEAGEQVTQIRGASVTLEFHGTSATLIGQTSNEFPPNSSSGIYFVDGAGPTSFTIPGLTSNSSSEQFHTLFFTTPLLADDFHNVTVVYDGDSEHTPLAVKRWYVTNTTENNTLVQGTASGSATVNSIPRSAPQSGITSAGRRANTGLIVAGVIGGIFLFGLLLIVLSVLKRRRGMHTRHREAASAPAIPMRRHVDSGGSSISPMAFPAVTRPTSSISWGTETWTFNARSDANSAAAPPYARDTLVSSTSPSPKKDSWYEQPQLYGLPR</sequence>
<feature type="region of interest" description="Disordered" evidence="1">
    <location>
        <begin position="287"/>
        <end position="309"/>
    </location>
</feature>
<protein>
    <submittedName>
        <fullName evidence="3">Uncharacterized protein</fullName>
    </submittedName>
</protein>
<evidence type="ECO:0000256" key="1">
    <source>
        <dbReference type="SAM" id="MobiDB-lite"/>
    </source>
</evidence>
<feature type="transmembrane region" description="Helical" evidence="2">
    <location>
        <begin position="318"/>
        <end position="340"/>
    </location>
</feature>
<reference evidence="3" key="1">
    <citation type="submission" date="2023-03" db="EMBL/GenBank/DDBJ databases">
        <title>Massive genome expansion in bonnet fungi (Mycena s.s.) driven by repeated elements and novel gene families across ecological guilds.</title>
        <authorList>
            <consortium name="Lawrence Berkeley National Laboratory"/>
            <person name="Harder C.B."/>
            <person name="Miyauchi S."/>
            <person name="Viragh M."/>
            <person name="Kuo A."/>
            <person name="Thoen E."/>
            <person name="Andreopoulos B."/>
            <person name="Lu D."/>
            <person name="Skrede I."/>
            <person name="Drula E."/>
            <person name="Henrissat B."/>
            <person name="Morin E."/>
            <person name="Kohler A."/>
            <person name="Barry K."/>
            <person name="LaButti K."/>
            <person name="Morin E."/>
            <person name="Salamov A."/>
            <person name="Lipzen A."/>
            <person name="Mereny Z."/>
            <person name="Hegedus B."/>
            <person name="Baldrian P."/>
            <person name="Stursova M."/>
            <person name="Weitz H."/>
            <person name="Taylor A."/>
            <person name="Grigoriev I.V."/>
            <person name="Nagy L.G."/>
            <person name="Martin F."/>
            <person name="Kauserud H."/>
        </authorList>
    </citation>
    <scope>NUCLEOTIDE SEQUENCE</scope>
    <source>
        <strain evidence="3">9284</strain>
    </source>
</reference>
<evidence type="ECO:0000313" key="3">
    <source>
        <dbReference type="EMBL" id="KAJ7642172.1"/>
    </source>
</evidence>
<dbReference type="Gene3D" id="2.60.120.260">
    <property type="entry name" value="Galactose-binding domain-like"/>
    <property type="match status" value="2"/>
</dbReference>
<gene>
    <name evidence="3" type="ORF">FB45DRAFT_1054463</name>
</gene>
<evidence type="ECO:0000313" key="4">
    <source>
        <dbReference type="Proteomes" id="UP001221142"/>
    </source>
</evidence>
<keyword evidence="2" id="KW-0472">Membrane</keyword>